<evidence type="ECO:0000313" key="1">
    <source>
        <dbReference type="EMBL" id="QJA47309.1"/>
    </source>
</evidence>
<proteinExistence type="predicted"/>
<protein>
    <submittedName>
        <fullName evidence="1">Uncharacterized protein</fullName>
    </submittedName>
</protein>
<evidence type="ECO:0000313" key="3">
    <source>
        <dbReference type="EMBL" id="QJA69213.1"/>
    </source>
</evidence>
<sequence length="102" mass="11670">MVKKLSPSWVRIAVLSMAAFFALTLAVNDYVQFRQLSERGTDVWYSASWLRAPVTNFMLLGHESRELLKTNAVGSEQWHVREVRYGSTTFWTTLSRDAVTGK</sequence>
<organism evidence="1">
    <name type="scientific">viral metagenome</name>
    <dbReference type="NCBI Taxonomy" id="1070528"/>
    <lineage>
        <taxon>unclassified sequences</taxon>
        <taxon>metagenomes</taxon>
        <taxon>organismal metagenomes</taxon>
    </lineage>
</organism>
<gene>
    <name evidence="3" type="ORF">MM415A04916_0010</name>
    <name evidence="2" type="ORF">MM415B01374_0015</name>
    <name evidence="1" type="ORF">TM448A00646_0015</name>
    <name evidence="4" type="ORF">TM448B00781_0015</name>
</gene>
<name>A0A6H1ZIM1_9ZZZZ</name>
<dbReference type="EMBL" id="MT144657">
    <property type="protein sequence ID" value="QJH96627.1"/>
    <property type="molecule type" value="Genomic_DNA"/>
</dbReference>
<accession>A0A6H1ZIM1</accession>
<dbReference type="AlphaFoldDB" id="A0A6H1ZIM1"/>
<evidence type="ECO:0000313" key="4">
    <source>
        <dbReference type="EMBL" id="QJH96627.1"/>
    </source>
</evidence>
<dbReference type="EMBL" id="MT144039">
    <property type="protein sequence ID" value="QJA47309.1"/>
    <property type="molecule type" value="Genomic_DNA"/>
</dbReference>
<dbReference type="EMBL" id="MT141351">
    <property type="protein sequence ID" value="QJA59025.1"/>
    <property type="molecule type" value="Genomic_DNA"/>
</dbReference>
<dbReference type="EMBL" id="MT141686">
    <property type="protein sequence ID" value="QJA69213.1"/>
    <property type="molecule type" value="Genomic_DNA"/>
</dbReference>
<reference evidence="1" key="1">
    <citation type="submission" date="2020-03" db="EMBL/GenBank/DDBJ databases">
        <title>The deep terrestrial virosphere.</title>
        <authorList>
            <person name="Holmfeldt K."/>
            <person name="Nilsson E."/>
            <person name="Simone D."/>
            <person name="Lopez-Fernandez M."/>
            <person name="Wu X."/>
            <person name="de Brujin I."/>
            <person name="Lundin D."/>
            <person name="Andersson A."/>
            <person name="Bertilsson S."/>
            <person name="Dopson M."/>
        </authorList>
    </citation>
    <scope>NUCLEOTIDE SEQUENCE</scope>
    <source>
        <strain evidence="3">MM415A04916</strain>
        <strain evidence="2">MM415B01374</strain>
        <strain evidence="1">TM448A00646</strain>
        <strain evidence="4">TM448B00781</strain>
    </source>
</reference>
<evidence type="ECO:0000313" key="2">
    <source>
        <dbReference type="EMBL" id="QJA59025.1"/>
    </source>
</evidence>